<evidence type="ECO:0000313" key="1">
    <source>
        <dbReference type="EMBL" id="KAJ0181050.1"/>
    </source>
</evidence>
<gene>
    <name evidence="1" type="ORF">K1T71_003135</name>
</gene>
<protein>
    <submittedName>
        <fullName evidence="1">Uncharacterized protein</fullName>
    </submittedName>
</protein>
<organism evidence="1 2">
    <name type="scientific">Dendrolimus kikuchii</name>
    <dbReference type="NCBI Taxonomy" id="765133"/>
    <lineage>
        <taxon>Eukaryota</taxon>
        <taxon>Metazoa</taxon>
        <taxon>Ecdysozoa</taxon>
        <taxon>Arthropoda</taxon>
        <taxon>Hexapoda</taxon>
        <taxon>Insecta</taxon>
        <taxon>Pterygota</taxon>
        <taxon>Neoptera</taxon>
        <taxon>Endopterygota</taxon>
        <taxon>Lepidoptera</taxon>
        <taxon>Glossata</taxon>
        <taxon>Ditrysia</taxon>
        <taxon>Bombycoidea</taxon>
        <taxon>Lasiocampidae</taxon>
        <taxon>Dendrolimus</taxon>
    </lineage>
</organism>
<name>A0ACC1DB14_9NEOP</name>
<dbReference type="EMBL" id="CM034391">
    <property type="protein sequence ID" value="KAJ0181050.1"/>
    <property type="molecule type" value="Genomic_DNA"/>
</dbReference>
<accession>A0ACC1DB14</accession>
<evidence type="ECO:0000313" key="2">
    <source>
        <dbReference type="Proteomes" id="UP000824533"/>
    </source>
</evidence>
<dbReference type="Proteomes" id="UP000824533">
    <property type="component" value="Linkage Group LG05"/>
</dbReference>
<proteinExistence type="predicted"/>
<comment type="caution">
    <text evidence="1">The sequence shown here is derived from an EMBL/GenBank/DDBJ whole genome shotgun (WGS) entry which is preliminary data.</text>
</comment>
<reference evidence="1 2" key="1">
    <citation type="journal article" date="2021" name="Front. Genet.">
        <title>Chromosome-Level Genome Assembly Reveals Significant Gene Expansion in the Toll and IMD Signaling Pathways of Dendrolimus kikuchii.</title>
        <authorList>
            <person name="Zhou J."/>
            <person name="Wu P."/>
            <person name="Xiong Z."/>
            <person name="Liu N."/>
            <person name="Zhao N."/>
            <person name="Ji M."/>
            <person name="Qiu Y."/>
            <person name="Yang B."/>
        </authorList>
    </citation>
    <scope>NUCLEOTIDE SEQUENCE [LARGE SCALE GENOMIC DNA]</scope>
    <source>
        <strain evidence="1">Ann1</strain>
    </source>
</reference>
<keyword evidence="2" id="KW-1185">Reference proteome</keyword>
<sequence length="1319" mass="148979">MTANMDVIELDSSDDDAEPAPKKAKTVPNVMVHIPRKLPGVTIKPAKHKSSPVLEKLAAKPITITKVIKSNVNPYANSNKNILRPEPKKLIIPMKACNPTLNVPRLKPNNIQSVNKFPVNRLIKQPIKIQNSKTISNLPPNITVKRTSSNIIKPNISKAPNIITTKLKKVIPKKIITEVPTVELDDDDDCSPSTTISPQWYLRPEEQIAKPNLEQENNSEPSKSKIIEITIEDSPVKMIHDKRTFEVGAELAITIEDSPIKPLAERNPSDSGSDDEQTVNGKSRNSKKKLEYPKGDIPQAKTIEIELEPIVLDIQKKDTGEQNKEEIEVSFHNDFVEIQANSSNKTTLPMEASKKSKTDTTIGMDPLEIVETKEMSSNKTTLPTEASKKSKSDNTIELDPLDVVETKEKSSKKTTLPIEASKNCYTEATIELDASEVVEIKDKEGNEFHPVYQSFIDLCFKLEDSTDMKKIVEKKIKAYYIQVPKEYTESEAFIDMVSSKIISMKAGPEKMYLYIKDIVDELNLQRKLAKSQSASQAAANTASKEESNKFLYGEDSEFDSKRQRQIRKLEKTLKKLHRAIQLLEEQEVDFDDEDDSVYLLTERYKERMVRVHAKFCQLTNTKMPSEPRVQIDSRPSQPDGPAKRLEKWINQKVPIGTPLPFPDFHDVLRCVREANEEDKLGWNEVDIMEEARDLFTRCGKKLQRRRQENEWRLAASRITLDEDPAETSPDLKKKLELNKHVAAKRETEVFNKYVDRQNLLKLEAEEIGDKEAEESPVESEEEENNDEVTSLLNKEKRKERLKRLLQEKSKKSTVKMENPKSEGNTKETVEEIVIKQNEGDDSKETTSENKENKVDNEATDDKHIESSQDKIHSLSDDSKDIDSDIDELHLLEKLHSEKEMHTSTLESSDSETPIAISDTLSSGDNIKQASDVISIENSSYSESEACAAVDEEVEKVETNVIEIANNSNTPVEAEKNIQKTNNNEYNESVEDILLASSDEENTVKGKSMEDVTCINLENDLISSDDSVVPNKQTPIEDDNLEKDSISSKHTVTNENQPSNKDDCDSAKDSIHIRKNVLESEKPLLKDDINLEIDTISTANECEQPHTKVSSNLVNDSKSIGCTVISSEQPHNEDGTNLKNKSIFTHDTVVESKQASKDISIDLNKDSNSIEDTMFEHQQVVIKDRFDVEKESVPNKKSVADNEKVLIEQEYDFKPIKDSSIIIEKHTDKTNEDIDMTDMSNNVVEQLSPVEEMKTDEQETCCNKSSIQTDINDIIETINTEVIDKSSETERRVDTASMESLSSNMEVDKVTSNTSPDIIV</sequence>